<dbReference type="RefSeq" id="WP_235853289.1">
    <property type="nucleotide sequence ID" value="NZ_QPJI01000001.1"/>
</dbReference>
<comment type="caution">
    <text evidence="7">The sequence shown here is derived from an EMBL/GenBank/DDBJ whole genome shotgun (WGS) entry which is preliminary data.</text>
</comment>
<accession>A0A368Y7F8</accession>
<evidence type="ECO:0000256" key="3">
    <source>
        <dbReference type="ARBA" id="ARBA00022989"/>
    </source>
</evidence>
<dbReference type="PANTHER" id="PTHR21016">
    <property type="entry name" value="BETA-AMYLOID BINDING PROTEIN-RELATED"/>
    <property type="match status" value="1"/>
</dbReference>
<dbReference type="Pfam" id="PF05154">
    <property type="entry name" value="TM2"/>
    <property type="match status" value="1"/>
</dbReference>
<dbReference type="AlphaFoldDB" id="A0A368Y7F8"/>
<name>A0A368Y7F8_MARNT</name>
<keyword evidence="2 5" id="KW-0812">Transmembrane</keyword>
<feature type="transmembrane region" description="Helical" evidence="5">
    <location>
        <begin position="45"/>
        <end position="67"/>
    </location>
</feature>
<dbReference type="InterPro" id="IPR007829">
    <property type="entry name" value="TM2"/>
</dbReference>
<organism evidence="7 8">
    <name type="scientific">Marinobacter nauticus</name>
    <name type="common">Marinobacter hydrocarbonoclasticus</name>
    <name type="synonym">Marinobacter aquaeolei</name>
    <dbReference type="NCBI Taxonomy" id="2743"/>
    <lineage>
        <taxon>Bacteria</taxon>
        <taxon>Pseudomonadati</taxon>
        <taxon>Pseudomonadota</taxon>
        <taxon>Gammaproteobacteria</taxon>
        <taxon>Pseudomonadales</taxon>
        <taxon>Marinobacteraceae</taxon>
        <taxon>Marinobacter</taxon>
    </lineage>
</organism>
<gene>
    <name evidence="7" type="ORF">DET61_101293</name>
</gene>
<dbReference type="PANTHER" id="PTHR21016:SF25">
    <property type="entry name" value="TM2 DOMAIN-CONTAINING PROTEIN DDB_G0277895-RELATED"/>
    <property type="match status" value="1"/>
</dbReference>
<feature type="transmembrane region" description="Helical" evidence="5">
    <location>
        <begin position="15"/>
        <end position="33"/>
    </location>
</feature>
<dbReference type="InterPro" id="IPR050932">
    <property type="entry name" value="TM2D1-3-like"/>
</dbReference>
<proteinExistence type="predicted"/>
<dbReference type="GO" id="GO:0016020">
    <property type="term" value="C:membrane"/>
    <property type="evidence" value="ECO:0007669"/>
    <property type="project" value="UniProtKB-SubCell"/>
</dbReference>
<sequence length="106" mass="11951">MNTTNLNPPTQKNRLITMILAMFLGIFGIDRFYLGKWKSGIAKGLTLGGLGIWWFIDSALLLIDAFLHSLGKDSGFVKDARGQDLRLGLSMYRLKDGRLQRDWFSG</sequence>
<protein>
    <submittedName>
        <fullName evidence="7">TM2 domain-containing protein</fullName>
    </submittedName>
</protein>
<keyword evidence="4 5" id="KW-0472">Membrane</keyword>
<keyword evidence="3 5" id="KW-1133">Transmembrane helix</keyword>
<evidence type="ECO:0000256" key="1">
    <source>
        <dbReference type="ARBA" id="ARBA00004141"/>
    </source>
</evidence>
<evidence type="ECO:0000313" key="7">
    <source>
        <dbReference type="EMBL" id="RCW75298.1"/>
    </source>
</evidence>
<evidence type="ECO:0000259" key="6">
    <source>
        <dbReference type="Pfam" id="PF05154"/>
    </source>
</evidence>
<feature type="domain" description="TM2" evidence="6">
    <location>
        <begin position="11"/>
        <end position="57"/>
    </location>
</feature>
<evidence type="ECO:0000256" key="4">
    <source>
        <dbReference type="ARBA" id="ARBA00023136"/>
    </source>
</evidence>
<evidence type="ECO:0000313" key="8">
    <source>
        <dbReference type="Proteomes" id="UP000253647"/>
    </source>
</evidence>
<dbReference type="Proteomes" id="UP000253647">
    <property type="component" value="Unassembled WGS sequence"/>
</dbReference>
<comment type="subcellular location">
    <subcellularLocation>
        <location evidence="1">Membrane</location>
        <topology evidence="1">Multi-pass membrane protein</topology>
    </subcellularLocation>
</comment>
<evidence type="ECO:0000256" key="2">
    <source>
        <dbReference type="ARBA" id="ARBA00022692"/>
    </source>
</evidence>
<evidence type="ECO:0000256" key="5">
    <source>
        <dbReference type="SAM" id="Phobius"/>
    </source>
</evidence>
<dbReference type="EMBL" id="QPJI01000001">
    <property type="protein sequence ID" value="RCW75298.1"/>
    <property type="molecule type" value="Genomic_DNA"/>
</dbReference>
<reference evidence="7 8" key="1">
    <citation type="submission" date="2018-07" db="EMBL/GenBank/DDBJ databases">
        <title>Freshwater and sediment microbial communities from various areas in North America, analyzing microbe dynamics in response to fracking.</title>
        <authorList>
            <person name="Lamendella R."/>
        </authorList>
    </citation>
    <scope>NUCLEOTIDE SEQUENCE [LARGE SCALE GENOMIC DNA]</scope>
    <source>
        <strain evidence="7 8">105B</strain>
    </source>
</reference>